<dbReference type="NCBIfam" id="TIGR02447">
    <property type="entry name" value="yiiD_Cterm"/>
    <property type="match status" value="1"/>
</dbReference>
<dbReference type="Pfam" id="PF00583">
    <property type="entry name" value="Acetyltransf_1"/>
    <property type="match status" value="1"/>
</dbReference>
<dbReference type="InterPro" id="IPR012660">
    <property type="entry name" value="YiiD_C"/>
</dbReference>
<evidence type="ECO:0000313" key="2">
    <source>
        <dbReference type="EMBL" id="SFD31674.1"/>
    </source>
</evidence>
<accession>A0A1I1RBC2</accession>
<dbReference type="Proteomes" id="UP000198862">
    <property type="component" value="Unassembled WGS sequence"/>
</dbReference>
<dbReference type="RefSeq" id="WP_091989263.1">
    <property type="nucleotide sequence ID" value="NZ_FOLO01000048.1"/>
</dbReference>
<dbReference type="OrthoDB" id="4305330at2"/>
<gene>
    <name evidence="2" type="ORF">SAMN02745724_04178</name>
</gene>
<reference evidence="2 3" key="1">
    <citation type="submission" date="2016-10" db="EMBL/GenBank/DDBJ databases">
        <authorList>
            <person name="de Groot N.N."/>
        </authorList>
    </citation>
    <scope>NUCLEOTIDE SEQUENCE [LARGE SCALE GENOMIC DNA]</scope>
    <source>
        <strain evidence="2 3">DSM 6059</strain>
    </source>
</reference>
<dbReference type="SUPFAM" id="SSF55729">
    <property type="entry name" value="Acyl-CoA N-acyltransferases (Nat)"/>
    <property type="match status" value="1"/>
</dbReference>
<dbReference type="Gene3D" id="3.10.129.10">
    <property type="entry name" value="Hotdog Thioesterase"/>
    <property type="match status" value="1"/>
</dbReference>
<evidence type="ECO:0000313" key="3">
    <source>
        <dbReference type="Proteomes" id="UP000198862"/>
    </source>
</evidence>
<dbReference type="InterPro" id="IPR029069">
    <property type="entry name" value="HotDog_dom_sf"/>
</dbReference>
<evidence type="ECO:0000259" key="1">
    <source>
        <dbReference type="PROSITE" id="PS51186"/>
    </source>
</evidence>
<sequence>MFKVTTPLSSQDWQDYYQLRWQVLRAPWDQPRGSEQDDLEQDSEHRFIRNDKGEVLGVARLHFNSHVQAQVRYMAVSDEHRNQHLGSRLLNELELLAWEQDVDELVLFARERALNFYQSHGYEVKEKAHLAYGDIQHYRMVKSRPSQPGWFRHPDWAQVLQNTWRESIPISHAMGIEVDTYTDWQFTTRADFGANINLHGSMFAGSIYSLATLTGWGATYLALKEEGLDGEIVLADANIKYLKPLRTQPKASVKLTDCEGRLSKLSEGIKAKFIVPVIVYDGEEIVAEFEGIFVVLPKA</sequence>
<organism evidence="2 3">
    <name type="scientific">Pseudoalteromonas denitrificans DSM 6059</name>
    <dbReference type="NCBI Taxonomy" id="1123010"/>
    <lineage>
        <taxon>Bacteria</taxon>
        <taxon>Pseudomonadati</taxon>
        <taxon>Pseudomonadota</taxon>
        <taxon>Gammaproteobacteria</taxon>
        <taxon>Alteromonadales</taxon>
        <taxon>Pseudoalteromonadaceae</taxon>
        <taxon>Pseudoalteromonas</taxon>
    </lineage>
</organism>
<dbReference type="Pfam" id="PF09500">
    <property type="entry name" value="YiiD_C"/>
    <property type="match status" value="1"/>
</dbReference>
<dbReference type="GO" id="GO:0016747">
    <property type="term" value="F:acyltransferase activity, transferring groups other than amino-acyl groups"/>
    <property type="evidence" value="ECO:0007669"/>
    <property type="project" value="InterPro"/>
</dbReference>
<name>A0A1I1RBC2_9GAMM</name>
<dbReference type="STRING" id="1123010.SAMN02745724_04178"/>
<dbReference type="EMBL" id="FOLO01000048">
    <property type="protein sequence ID" value="SFD31674.1"/>
    <property type="molecule type" value="Genomic_DNA"/>
</dbReference>
<dbReference type="PROSITE" id="PS51186">
    <property type="entry name" value="GNAT"/>
    <property type="match status" value="1"/>
</dbReference>
<keyword evidence="3" id="KW-1185">Reference proteome</keyword>
<dbReference type="InterPro" id="IPR000182">
    <property type="entry name" value="GNAT_dom"/>
</dbReference>
<dbReference type="CDD" id="cd04301">
    <property type="entry name" value="NAT_SF"/>
    <property type="match status" value="1"/>
</dbReference>
<dbReference type="SUPFAM" id="SSF54637">
    <property type="entry name" value="Thioesterase/thiol ester dehydrase-isomerase"/>
    <property type="match status" value="1"/>
</dbReference>
<dbReference type="Gene3D" id="3.40.630.30">
    <property type="match status" value="1"/>
</dbReference>
<proteinExistence type="predicted"/>
<protein>
    <submittedName>
        <fullName evidence="2">Thioesterase domain-containing protein, putative</fullName>
    </submittedName>
</protein>
<dbReference type="AlphaFoldDB" id="A0A1I1RBC2"/>
<feature type="domain" description="N-acetyltransferase" evidence="1">
    <location>
        <begin position="3"/>
        <end position="145"/>
    </location>
</feature>
<dbReference type="InterPro" id="IPR016181">
    <property type="entry name" value="Acyl_CoA_acyltransferase"/>
</dbReference>